<accession>A0A328BG70</accession>
<keyword evidence="7" id="KW-0969">Cilium</keyword>
<keyword evidence="7" id="KW-0966">Cell projection</keyword>
<comment type="function">
    <text evidence="4">Flagellin is the subunit protein which polymerizes to form the filaments of bacterial flagella.</text>
</comment>
<evidence type="ECO:0000259" key="6">
    <source>
        <dbReference type="Pfam" id="PF00700"/>
    </source>
</evidence>
<dbReference type="InterPro" id="IPR001029">
    <property type="entry name" value="Flagellin_N"/>
</dbReference>
<dbReference type="EMBL" id="QFYS01000004">
    <property type="protein sequence ID" value="RAK65571.1"/>
    <property type="molecule type" value="Genomic_DNA"/>
</dbReference>
<dbReference type="Pfam" id="PF00669">
    <property type="entry name" value="Flagellin_N"/>
    <property type="match status" value="1"/>
</dbReference>
<evidence type="ECO:0000256" key="1">
    <source>
        <dbReference type="ARBA" id="ARBA00005709"/>
    </source>
</evidence>
<name>A0A328BG70_9CAUL</name>
<evidence type="ECO:0000256" key="3">
    <source>
        <dbReference type="ARBA" id="ARBA00023143"/>
    </source>
</evidence>
<reference evidence="7 8" key="1">
    <citation type="submission" date="2018-05" db="EMBL/GenBank/DDBJ databases">
        <authorList>
            <person name="Lanie J.A."/>
            <person name="Ng W.-L."/>
            <person name="Kazmierczak K.M."/>
            <person name="Andrzejewski T.M."/>
            <person name="Davidsen T.M."/>
            <person name="Wayne K.J."/>
            <person name="Tettelin H."/>
            <person name="Glass J.I."/>
            <person name="Rusch D."/>
            <person name="Podicherti R."/>
            <person name="Tsui H.-C.T."/>
            <person name="Winkler M.E."/>
        </authorList>
    </citation>
    <scope>NUCLEOTIDE SEQUENCE [LARGE SCALE GENOMIC DNA]</scope>
    <source>
        <strain evidence="7 8">BUT-10</strain>
    </source>
</reference>
<comment type="subcellular location">
    <subcellularLocation>
        <location evidence="4">Secreted</location>
    </subcellularLocation>
    <subcellularLocation>
        <location evidence="4">Bacterial flagellum</location>
    </subcellularLocation>
</comment>
<dbReference type="RefSeq" id="WP_111276167.1">
    <property type="nucleotide sequence ID" value="NZ_QFYS01000004.1"/>
</dbReference>
<dbReference type="InterPro" id="IPR001492">
    <property type="entry name" value="Flagellin"/>
</dbReference>
<dbReference type="AlphaFoldDB" id="A0A328BG70"/>
<keyword evidence="7" id="KW-0282">Flagellum</keyword>
<evidence type="ECO:0000256" key="4">
    <source>
        <dbReference type="RuleBase" id="RU362073"/>
    </source>
</evidence>
<evidence type="ECO:0000256" key="2">
    <source>
        <dbReference type="ARBA" id="ARBA00011829"/>
    </source>
</evidence>
<comment type="subunit">
    <text evidence="2">In C.crescentus, the flagellar filament is composed of multiple flagellins of 29 kDa; 27 kDa and 25 kDa.</text>
</comment>
<keyword evidence="4" id="KW-0964">Secreted</keyword>
<dbReference type="SUPFAM" id="SSF64518">
    <property type="entry name" value="Phase 1 flagellin"/>
    <property type="match status" value="1"/>
</dbReference>
<dbReference type="PANTHER" id="PTHR42792">
    <property type="entry name" value="FLAGELLIN"/>
    <property type="match status" value="1"/>
</dbReference>
<evidence type="ECO:0000313" key="8">
    <source>
        <dbReference type="Proteomes" id="UP000249524"/>
    </source>
</evidence>
<dbReference type="PANTHER" id="PTHR42792:SF1">
    <property type="entry name" value="FLAGELLAR HOOK-ASSOCIATED PROTEIN 3"/>
    <property type="match status" value="1"/>
</dbReference>
<evidence type="ECO:0000259" key="5">
    <source>
        <dbReference type="Pfam" id="PF00669"/>
    </source>
</evidence>
<dbReference type="Pfam" id="PF00700">
    <property type="entry name" value="Flagellin_C"/>
    <property type="match status" value="1"/>
</dbReference>
<keyword evidence="8" id="KW-1185">Reference proteome</keyword>
<sequence length="309" mass="33479">MVTRVTTSGNYSNILANLLIAQQRQAEAGNKVATQKNGQNLKDYAKSSELITAMRTVQTRLEAYQDQNKLLTDKLATQDTALVRVADAAQQVRQLFNEALASGRVDTLVEDVQAQLRNAAEAMNARYGGKYLFAGGQVDTRPVTVTALSDLTAGPPISSFFQNDNFKVTAKLDESTTITTGLLADDIGTAMMTAFQTFQSFNEGAGGPFNGAMTNAQRTFIEGQLASWEQIRSDVTIQAAQNGTNQKRLETIAEDLEIRQNSLAGMLGDITDADMAEAATQLQQAQFSVQSAAYVLQALQDSSLLNFLR</sequence>
<feature type="domain" description="Flagellin C-terminal" evidence="6">
    <location>
        <begin position="229"/>
        <end position="308"/>
    </location>
</feature>
<dbReference type="Proteomes" id="UP000249524">
    <property type="component" value="Unassembled WGS sequence"/>
</dbReference>
<dbReference type="GO" id="GO:0005576">
    <property type="term" value="C:extracellular region"/>
    <property type="evidence" value="ECO:0007669"/>
    <property type="project" value="UniProtKB-SubCell"/>
</dbReference>
<evidence type="ECO:0000313" key="7">
    <source>
        <dbReference type="EMBL" id="RAK65571.1"/>
    </source>
</evidence>
<feature type="domain" description="Flagellin N-terminal" evidence="5">
    <location>
        <begin position="7"/>
        <end position="135"/>
    </location>
</feature>
<gene>
    <name evidence="7" type="ORF">DJ019_11465</name>
</gene>
<organism evidence="7 8">
    <name type="scientific">Phenylobacterium kunshanense</name>
    <dbReference type="NCBI Taxonomy" id="1445034"/>
    <lineage>
        <taxon>Bacteria</taxon>
        <taxon>Pseudomonadati</taxon>
        <taxon>Pseudomonadota</taxon>
        <taxon>Alphaproteobacteria</taxon>
        <taxon>Caulobacterales</taxon>
        <taxon>Caulobacteraceae</taxon>
        <taxon>Phenylobacterium</taxon>
    </lineage>
</organism>
<dbReference type="GO" id="GO:0009288">
    <property type="term" value="C:bacterial-type flagellum"/>
    <property type="evidence" value="ECO:0007669"/>
    <property type="project" value="UniProtKB-SubCell"/>
</dbReference>
<keyword evidence="3 4" id="KW-0975">Bacterial flagellum</keyword>
<comment type="similarity">
    <text evidence="1 4">Belongs to the bacterial flagellin family.</text>
</comment>
<dbReference type="InterPro" id="IPR046358">
    <property type="entry name" value="Flagellin_C"/>
</dbReference>
<dbReference type="Gene3D" id="1.20.1330.10">
    <property type="entry name" value="f41 fragment of flagellin, N-terminal domain"/>
    <property type="match status" value="1"/>
</dbReference>
<dbReference type="GO" id="GO:0005198">
    <property type="term" value="F:structural molecule activity"/>
    <property type="evidence" value="ECO:0007669"/>
    <property type="project" value="UniProtKB-UniRule"/>
</dbReference>
<dbReference type="OrthoDB" id="8477979at2"/>
<protein>
    <recommendedName>
        <fullName evidence="4">Flagellin</fullName>
    </recommendedName>
</protein>
<comment type="caution">
    <text evidence="7">The sequence shown here is derived from an EMBL/GenBank/DDBJ whole genome shotgun (WGS) entry which is preliminary data.</text>
</comment>
<proteinExistence type="inferred from homology"/>